<dbReference type="SUPFAM" id="SSF55781">
    <property type="entry name" value="GAF domain-like"/>
    <property type="match status" value="1"/>
</dbReference>
<name>A0A1D7UUF3_9LEPT</name>
<proteinExistence type="predicted"/>
<dbReference type="Gene3D" id="3.60.40.10">
    <property type="entry name" value="PPM-type phosphatase domain"/>
    <property type="match status" value="1"/>
</dbReference>
<evidence type="ECO:0000313" key="3">
    <source>
        <dbReference type="EMBL" id="AOP33242.1"/>
    </source>
</evidence>
<dbReference type="InterPro" id="IPR003018">
    <property type="entry name" value="GAF"/>
</dbReference>
<dbReference type="Pfam" id="PF01590">
    <property type="entry name" value="GAF"/>
    <property type="match status" value="1"/>
</dbReference>
<dbReference type="InterPro" id="IPR001932">
    <property type="entry name" value="PPM-type_phosphatase-like_dom"/>
</dbReference>
<organism evidence="3 4">
    <name type="scientific">Leptospira tipperaryensis</name>
    <dbReference type="NCBI Taxonomy" id="2564040"/>
    <lineage>
        <taxon>Bacteria</taxon>
        <taxon>Pseudomonadati</taxon>
        <taxon>Spirochaetota</taxon>
        <taxon>Spirochaetia</taxon>
        <taxon>Leptospirales</taxon>
        <taxon>Leptospiraceae</taxon>
        <taxon>Leptospira</taxon>
    </lineage>
</organism>
<dbReference type="Pfam" id="PF13426">
    <property type="entry name" value="PAS_9"/>
    <property type="match status" value="1"/>
</dbReference>
<dbReference type="KEGG" id="laj:A0128_04885"/>
<dbReference type="NCBIfam" id="TIGR00229">
    <property type="entry name" value="sensory_box"/>
    <property type="match status" value="1"/>
</dbReference>
<protein>
    <submittedName>
        <fullName evidence="3">Serine/threonine protein phosphatase</fullName>
    </submittedName>
</protein>
<keyword evidence="1" id="KW-0378">Hydrolase</keyword>
<gene>
    <name evidence="3" type="ORF">A0128_04885</name>
</gene>
<dbReference type="OrthoDB" id="305353at2"/>
<reference evidence="3 4" key="1">
    <citation type="submission" date="2016-04" db="EMBL/GenBank/DDBJ databases">
        <title>Complete genome seqeunce of Leptospira alstonii serovar Room22.</title>
        <authorList>
            <person name="Nally J.E."/>
            <person name="Bayles D.O."/>
            <person name="Hurley D."/>
            <person name="Fanning S."/>
            <person name="McMahon B.J."/>
            <person name="Arent Z."/>
        </authorList>
    </citation>
    <scope>NUCLEOTIDE SEQUENCE [LARGE SCALE GENOMIC DNA]</scope>
    <source>
        <strain evidence="3 4">GWTS #1</strain>
    </source>
</reference>
<dbReference type="SMART" id="SM00331">
    <property type="entry name" value="PP2C_SIG"/>
    <property type="match status" value="1"/>
</dbReference>
<dbReference type="InterPro" id="IPR052016">
    <property type="entry name" value="Bact_Sigma-Reg"/>
</dbReference>
<evidence type="ECO:0000256" key="1">
    <source>
        <dbReference type="ARBA" id="ARBA00022801"/>
    </source>
</evidence>
<dbReference type="AlphaFoldDB" id="A0A1D7UUF3"/>
<sequence>MRIKSESMELERYRDFFLSSAEGIWCFDLSVPLDTGLAETEQVSLLLANARLTLCNDSMARMYGYDTASEVMGLSLAQLIPSDSPEDLEHFFTFVRSGYSMKDVESRELDRFGNSKYFLNSVVGVVKEGKLSQVWGSQRDITPLKKSEDKLKYSLLLQSNLTEISKSFITVPPRELDQAIRNSLERAGRICDADRSYIIEYSSTNKHISNTYEWCKEGIPSQIDYFQNIPVEEIPKERFERVRKFGYFALNSVEEIQNENPFVRNLLLPQGIRSLLMIGLTYEGKEIGFFGLDMVRKDRTWTEEEINILGLIGDLILLAFDRKNKEGTLNAFYDRMHYDLELGRLTQRSLVDRTFPDSPYFRMETYFRPFEKVGGDVISTIQNEDGSMDILFADVSGHGISSAMVSGMVVISFKNSSRIGLSPAEGLIRIVEDLKSLVVDHHISAVRVKYIPETKKLIYAYAGHPPILLFRDGKKLELDGMNLPLLAFDGAEYYDQSIDLLHGDRVVFFSDGMYEIFNSQGEILDLPGLISILEEYLDAESIEEYIELIVSDIFAYSGGNFGDDIALLVLDIY</sequence>
<dbReference type="InterPro" id="IPR029016">
    <property type="entry name" value="GAF-like_dom_sf"/>
</dbReference>
<evidence type="ECO:0000259" key="2">
    <source>
        <dbReference type="SMART" id="SM00331"/>
    </source>
</evidence>
<dbReference type="SUPFAM" id="SSF81606">
    <property type="entry name" value="PP2C-like"/>
    <property type="match status" value="1"/>
</dbReference>
<dbReference type="Gene3D" id="3.30.450.40">
    <property type="match status" value="1"/>
</dbReference>
<dbReference type="InterPro" id="IPR000014">
    <property type="entry name" value="PAS"/>
</dbReference>
<dbReference type="GO" id="GO:0016791">
    <property type="term" value="F:phosphatase activity"/>
    <property type="evidence" value="ECO:0007669"/>
    <property type="project" value="TreeGrafter"/>
</dbReference>
<feature type="domain" description="PPM-type phosphatase" evidence="2">
    <location>
        <begin position="358"/>
        <end position="572"/>
    </location>
</feature>
<dbReference type="SUPFAM" id="SSF55785">
    <property type="entry name" value="PYP-like sensor domain (PAS domain)"/>
    <property type="match status" value="1"/>
</dbReference>
<accession>A0A1D7UUF3</accession>
<dbReference type="InterPro" id="IPR036457">
    <property type="entry name" value="PPM-type-like_dom_sf"/>
</dbReference>
<dbReference type="RefSeq" id="WP_069606482.1">
    <property type="nucleotide sequence ID" value="NZ_CP015217.1"/>
</dbReference>
<dbReference type="EMBL" id="CP015217">
    <property type="protein sequence ID" value="AOP33242.1"/>
    <property type="molecule type" value="Genomic_DNA"/>
</dbReference>
<dbReference type="InterPro" id="IPR035965">
    <property type="entry name" value="PAS-like_dom_sf"/>
</dbReference>
<dbReference type="PANTHER" id="PTHR43156">
    <property type="entry name" value="STAGE II SPORULATION PROTEIN E-RELATED"/>
    <property type="match status" value="1"/>
</dbReference>
<keyword evidence="4" id="KW-1185">Reference proteome</keyword>
<dbReference type="PANTHER" id="PTHR43156:SF2">
    <property type="entry name" value="STAGE II SPORULATION PROTEIN E"/>
    <property type="match status" value="1"/>
</dbReference>
<evidence type="ECO:0000313" key="4">
    <source>
        <dbReference type="Proteomes" id="UP000094197"/>
    </source>
</evidence>
<dbReference type="Gene3D" id="3.30.450.20">
    <property type="entry name" value="PAS domain"/>
    <property type="match status" value="1"/>
</dbReference>
<dbReference type="Proteomes" id="UP000094197">
    <property type="component" value="Chromosome 1"/>
</dbReference>
<dbReference type="Pfam" id="PF07228">
    <property type="entry name" value="SpoIIE"/>
    <property type="match status" value="1"/>
</dbReference>